<dbReference type="EMBL" id="JPZO01000207">
    <property type="protein sequence ID" value="KFZ32135.1"/>
    <property type="molecule type" value="Genomic_DNA"/>
</dbReference>
<organism evidence="2">
    <name type="scientific">Anoxybacillus flavithermus</name>
    <dbReference type="NCBI Taxonomy" id="33934"/>
    <lineage>
        <taxon>Bacteria</taxon>
        <taxon>Bacillati</taxon>
        <taxon>Bacillota</taxon>
        <taxon>Bacilli</taxon>
        <taxon>Bacillales</taxon>
        <taxon>Anoxybacillaceae</taxon>
        <taxon>Anoxybacillus</taxon>
    </lineage>
</organism>
<proteinExistence type="predicted"/>
<dbReference type="AlphaFoldDB" id="A0A094J370"/>
<evidence type="ECO:0000313" key="1">
    <source>
        <dbReference type="EMBL" id="KFZ32135.1"/>
    </source>
</evidence>
<reference evidence="2" key="1">
    <citation type="submission" date="2014-08" db="EMBL/GenBank/DDBJ databases">
        <title>Fullgenome sequencing of Anoxybacillus sp.25 isolate from Garga hot-spring Russia.</title>
        <authorList>
            <person name="Rozanov A.S."/>
            <person name="Kotenko A.V."/>
            <person name="Malup T.K."/>
            <person name="Peltek S.E."/>
        </authorList>
    </citation>
    <scope>NUCLEOTIDE SEQUENCE [LARGE SCALE GENOMIC DNA]</scope>
    <source>
        <strain evidence="2">25</strain>
    </source>
</reference>
<sequence length="87" mass="10638">MNVLEQDKKLAEKLWECGCIYLDRARLAWVIARFDDVERWITEFQRCKRDLNELVRRKERHDRLMEVVETMKERGIDITIVMRKGNE</sequence>
<protein>
    <submittedName>
        <fullName evidence="2">Uncharacterized protein</fullName>
    </submittedName>
</protein>
<dbReference type="EMBL" id="JPZO01000016">
    <property type="protein sequence ID" value="KFZ32519.1"/>
    <property type="molecule type" value="Genomic_DNA"/>
</dbReference>
<comment type="caution">
    <text evidence="2">The sequence shown here is derived from an EMBL/GenBank/DDBJ whole genome shotgun (WGS) entry which is preliminary data.</text>
</comment>
<name>A0A094J370_9BACL</name>
<accession>A0A094J370</accession>
<evidence type="ECO:0000313" key="2">
    <source>
        <dbReference type="EMBL" id="KFZ32519.1"/>
    </source>
</evidence>
<gene>
    <name evidence="2" type="ORF">JS44_03400</name>
    <name evidence="1" type="ORF">JS44_16745</name>
</gene>